<comment type="caution">
    <text evidence="1">The sequence shown here is derived from an EMBL/GenBank/DDBJ whole genome shotgun (WGS) entry which is preliminary data.</text>
</comment>
<proteinExistence type="predicted"/>
<evidence type="ECO:0000313" key="1">
    <source>
        <dbReference type="EMBL" id="TMS58508.1"/>
    </source>
</evidence>
<organism evidence="1 2">
    <name type="scientific">Imbroritus primus</name>
    <dbReference type="NCBI Taxonomy" id="3058603"/>
    <lineage>
        <taxon>Bacteria</taxon>
        <taxon>Pseudomonadati</taxon>
        <taxon>Pseudomonadota</taxon>
        <taxon>Betaproteobacteria</taxon>
        <taxon>Burkholderiales</taxon>
        <taxon>Burkholderiaceae</taxon>
        <taxon>Imbroritus</taxon>
    </lineage>
</organism>
<keyword evidence="2" id="KW-1185">Reference proteome</keyword>
<name>A0ACD3SR96_9BURK</name>
<reference evidence="1" key="1">
    <citation type="submission" date="2019-05" db="EMBL/GenBank/DDBJ databases">
        <title>Revised genome assembly of Burkholderiaceae (previously Ralstonia) sp. PBA.</title>
        <authorList>
            <person name="Gan H.M."/>
        </authorList>
    </citation>
    <scope>NUCLEOTIDE SEQUENCE</scope>
    <source>
        <strain evidence="1">PBA</strain>
    </source>
</reference>
<accession>A0ACD3SR96</accession>
<dbReference type="Proteomes" id="UP000004277">
    <property type="component" value="Unassembled WGS sequence"/>
</dbReference>
<evidence type="ECO:0000313" key="2">
    <source>
        <dbReference type="Proteomes" id="UP000004277"/>
    </source>
</evidence>
<sequence length="98" mass="10889">MNHPLIESRCPLAEAVAIVGSQVKLAVVLEESQQTISNWLKYGIPADKRHSVAMKLERVTHGRVTRKCVCADDWQEMWPELADQGPSPDAGARVEELP</sequence>
<protein>
    <submittedName>
        <fullName evidence="1">Helix-turn-helix domain-containing protein</fullName>
    </submittedName>
</protein>
<dbReference type="EMBL" id="AKCV02000015">
    <property type="protein sequence ID" value="TMS58508.1"/>
    <property type="molecule type" value="Genomic_DNA"/>
</dbReference>
<gene>
    <name evidence="1" type="ORF">MW7_007215</name>
</gene>